<organism evidence="1 2">
    <name type="scientific">Araneus ventricosus</name>
    <name type="common">Orbweaver spider</name>
    <name type="synonym">Epeira ventricosa</name>
    <dbReference type="NCBI Taxonomy" id="182803"/>
    <lineage>
        <taxon>Eukaryota</taxon>
        <taxon>Metazoa</taxon>
        <taxon>Ecdysozoa</taxon>
        <taxon>Arthropoda</taxon>
        <taxon>Chelicerata</taxon>
        <taxon>Arachnida</taxon>
        <taxon>Araneae</taxon>
        <taxon>Araneomorphae</taxon>
        <taxon>Entelegynae</taxon>
        <taxon>Araneoidea</taxon>
        <taxon>Araneidae</taxon>
        <taxon>Araneus</taxon>
    </lineage>
</organism>
<dbReference type="Proteomes" id="UP000499080">
    <property type="component" value="Unassembled WGS sequence"/>
</dbReference>
<name>A0A4Y2BQ95_ARAVE</name>
<protein>
    <submittedName>
        <fullName evidence="1">Uncharacterized protein</fullName>
    </submittedName>
</protein>
<dbReference type="EMBL" id="BGPR01000101">
    <property type="protein sequence ID" value="GBL94228.1"/>
    <property type="molecule type" value="Genomic_DNA"/>
</dbReference>
<keyword evidence="2" id="KW-1185">Reference proteome</keyword>
<gene>
    <name evidence="1" type="ORF">AVEN_16763_1</name>
</gene>
<proteinExistence type="predicted"/>
<accession>A0A4Y2BQ95</accession>
<dbReference type="AlphaFoldDB" id="A0A4Y2BQ95"/>
<evidence type="ECO:0000313" key="2">
    <source>
        <dbReference type="Proteomes" id="UP000499080"/>
    </source>
</evidence>
<evidence type="ECO:0000313" key="1">
    <source>
        <dbReference type="EMBL" id="GBL94228.1"/>
    </source>
</evidence>
<comment type="caution">
    <text evidence="1">The sequence shown here is derived from an EMBL/GenBank/DDBJ whole genome shotgun (WGS) entry which is preliminary data.</text>
</comment>
<sequence length="101" mass="11717">MTAHSSEMEQPWMIMLAFLFLKLSDFRSSVRMIRWHSSTIMLCSMLEHDMTVEHNMVVVFLISSFPQWGKPVVQLFEAINLEAFPEGRAYPPLQAVAQRSQ</sequence>
<reference evidence="1 2" key="1">
    <citation type="journal article" date="2019" name="Sci. Rep.">
        <title>Orb-weaving spider Araneus ventricosus genome elucidates the spidroin gene catalogue.</title>
        <authorList>
            <person name="Kono N."/>
            <person name="Nakamura H."/>
            <person name="Ohtoshi R."/>
            <person name="Moran D.A.P."/>
            <person name="Shinohara A."/>
            <person name="Yoshida Y."/>
            <person name="Fujiwara M."/>
            <person name="Mori M."/>
            <person name="Tomita M."/>
            <person name="Arakawa K."/>
        </authorList>
    </citation>
    <scope>NUCLEOTIDE SEQUENCE [LARGE SCALE GENOMIC DNA]</scope>
</reference>